<reference evidence="2 3" key="1">
    <citation type="submission" date="2024-07" db="EMBL/GenBank/DDBJ databases">
        <title>Section-level genome sequencing and comparative genomics of Aspergillus sections Usti and Cavernicolus.</title>
        <authorList>
            <consortium name="Lawrence Berkeley National Laboratory"/>
            <person name="Nybo J.L."/>
            <person name="Vesth T.C."/>
            <person name="Theobald S."/>
            <person name="Frisvad J.C."/>
            <person name="Larsen T.O."/>
            <person name="Kjaerboelling I."/>
            <person name="Rothschild-Mancinelli K."/>
            <person name="Lyhne E.K."/>
            <person name="Kogle M.E."/>
            <person name="Barry K."/>
            <person name="Clum A."/>
            <person name="Na H."/>
            <person name="Ledsgaard L."/>
            <person name="Lin J."/>
            <person name="Lipzen A."/>
            <person name="Kuo A."/>
            <person name="Riley R."/>
            <person name="Mondo S."/>
            <person name="Labutti K."/>
            <person name="Haridas S."/>
            <person name="Pangalinan J."/>
            <person name="Salamov A.A."/>
            <person name="Simmons B.A."/>
            <person name="Magnuson J.K."/>
            <person name="Chen J."/>
            <person name="Drula E."/>
            <person name="Henrissat B."/>
            <person name="Wiebenga A."/>
            <person name="Lubbers R.J."/>
            <person name="Gomes A.C."/>
            <person name="Makela M.R."/>
            <person name="Stajich J."/>
            <person name="Grigoriev I.V."/>
            <person name="Mortensen U.H."/>
            <person name="De Vries R.P."/>
            <person name="Baker S.E."/>
            <person name="Andersen M.R."/>
        </authorList>
    </citation>
    <scope>NUCLEOTIDE SEQUENCE [LARGE SCALE GENOMIC DNA]</scope>
    <source>
        <strain evidence="2 3">CBS 588.65</strain>
    </source>
</reference>
<sequence>MIPPSETPFQVPLRLSSSTRRPPGRPHGDSAPRKTPQTGFLFIDAQVDNPQNHELQREKQAFVLNKYFRKRREAAIERVRPSKPLPSTSRRRPEPQLQRQYQAAGDEENQRHEHYQQQTSNDCNAIAQYAATASQMTSLTTFLGQGYTDPFSSVTLEMTNPRYSYFYHFRVHTIPACYPLDTTRISTYWWRHAITQPALLQALLFLAAGHQASLQLSNKSSSQEVALKALRDSLHSRGDSLRLLQNIIQDPAWAVAESTGLTIATLVTIEAVNANFTAVEAHMKGLKRLIQVFGGLERANHMFLSKIYLSDIKAAALTNTRPIFPIIPKWRNGILQHAKLFRFDPNTHTSGGRPESEFELSLIAASRERSMTLGGSVFTAPWFAGLSASMRTFLHVFARLMLYYEEAVRNPALVMDTDNDLYILFEHQLLATRYRYPATMYMQPGLSGALDDDTNEMALRVNSSSPLDEPLRLTLLIYLTTRMWHLQPFPAMAYITASLRDTLAITLLDPDPGTNTTSVIYHLNTVAPDLLFWVLFVGGTASQGYTPRSWFADNLALPVRSLGLKDWGEARKVLGDFFWSDQDCFQKDEQVLWKDALDKAGDVPEEERSA</sequence>
<evidence type="ECO:0000313" key="3">
    <source>
        <dbReference type="Proteomes" id="UP001610334"/>
    </source>
</evidence>
<dbReference type="PANTHER" id="PTHR37540">
    <property type="entry name" value="TRANSCRIPTION FACTOR (ACR-2), PUTATIVE-RELATED-RELATED"/>
    <property type="match status" value="1"/>
</dbReference>
<keyword evidence="3" id="KW-1185">Reference proteome</keyword>
<name>A0ABR4HAW4_9EURO</name>
<dbReference type="InterPro" id="IPR021858">
    <property type="entry name" value="Fun_TF"/>
</dbReference>
<protein>
    <submittedName>
        <fullName evidence="2">Uncharacterized protein</fullName>
    </submittedName>
</protein>
<evidence type="ECO:0000313" key="2">
    <source>
        <dbReference type="EMBL" id="KAL2812616.1"/>
    </source>
</evidence>
<gene>
    <name evidence="2" type="ORF">BJX63DRAFT_443402</name>
</gene>
<dbReference type="Pfam" id="PF11951">
    <property type="entry name" value="Fungal_trans_2"/>
    <property type="match status" value="1"/>
</dbReference>
<feature type="region of interest" description="Disordered" evidence="1">
    <location>
        <begin position="75"/>
        <end position="119"/>
    </location>
</feature>
<dbReference type="PANTHER" id="PTHR37540:SF5">
    <property type="entry name" value="TRANSCRIPTION FACTOR DOMAIN-CONTAINING PROTEIN"/>
    <property type="match status" value="1"/>
</dbReference>
<dbReference type="Proteomes" id="UP001610334">
    <property type="component" value="Unassembled WGS sequence"/>
</dbReference>
<proteinExistence type="predicted"/>
<organism evidence="2 3">
    <name type="scientific">Aspergillus granulosus</name>
    <dbReference type="NCBI Taxonomy" id="176169"/>
    <lineage>
        <taxon>Eukaryota</taxon>
        <taxon>Fungi</taxon>
        <taxon>Dikarya</taxon>
        <taxon>Ascomycota</taxon>
        <taxon>Pezizomycotina</taxon>
        <taxon>Eurotiomycetes</taxon>
        <taxon>Eurotiomycetidae</taxon>
        <taxon>Eurotiales</taxon>
        <taxon>Aspergillaceae</taxon>
        <taxon>Aspergillus</taxon>
        <taxon>Aspergillus subgen. Nidulantes</taxon>
    </lineage>
</organism>
<dbReference type="EMBL" id="JBFXLT010000046">
    <property type="protein sequence ID" value="KAL2812616.1"/>
    <property type="molecule type" value="Genomic_DNA"/>
</dbReference>
<evidence type="ECO:0000256" key="1">
    <source>
        <dbReference type="SAM" id="MobiDB-lite"/>
    </source>
</evidence>
<comment type="caution">
    <text evidence="2">The sequence shown here is derived from an EMBL/GenBank/DDBJ whole genome shotgun (WGS) entry which is preliminary data.</text>
</comment>
<accession>A0ABR4HAW4</accession>
<feature type="region of interest" description="Disordered" evidence="1">
    <location>
        <begin position="1"/>
        <end position="37"/>
    </location>
</feature>